<evidence type="ECO:0000256" key="10">
    <source>
        <dbReference type="ARBA" id="ARBA00023136"/>
    </source>
</evidence>
<keyword evidence="15" id="KW-1185">Reference proteome</keyword>
<feature type="compositionally biased region" description="Gly residues" evidence="11">
    <location>
        <begin position="548"/>
        <end position="557"/>
    </location>
</feature>
<dbReference type="Pfam" id="PF01391">
    <property type="entry name" value="Collagen"/>
    <property type="match status" value="9"/>
</dbReference>
<evidence type="ECO:0000256" key="7">
    <source>
        <dbReference type="ARBA" id="ARBA00022824"/>
    </source>
</evidence>
<dbReference type="EMBL" id="SRMA01027244">
    <property type="protein sequence ID" value="TRY57174.1"/>
    <property type="molecule type" value="Genomic_DNA"/>
</dbReference>
<feature type="region of interest" description="Disordered" evidence="11">
    <location>
        <begin position="1048"/>
        <end position="1205"/>
    </location>
</feature>
<evidence type="ECO:0000256" key="2">
    <source>
        <dbReference type="ARBA" id="ARBA00004613"/>
    </source>
</evidence>
<feature type="region of interest" description="Disordered" evidence="11">
    <location>
        <begin position="423"/>
        <end position="717"/>
    </location>
</feature>
<feature type="compositionally biased region" description="Low complexity" evidence="11">
    <location>
        <begin position="514"/>
        <end position="525"/>
    </location>
</feature>
<comment type="caution">
    <text evidence="14">The sequence shown here is derived from an EMBL/GenBank/DDBJ whole genome shotgun (WGS) entry which is preliminary data.</text>
</comment>
<dbReference type="PANTHER" id="PTHR37456">
    <property type="entry name" value="SI:CH211-266K2.1"/>
    <property type="match status" value="1"/>
</dbReference>
<comment type="subcellular location">
    <subcellularLocation>
        <location evidence="1">Endoplasmic reticulum membrane</location>
        <topology evidence="1">Multi-pass membrane protein</topology>
    </subcellularLocation>
    <subcellularLocation>
        <location evidence="2">Secreted</location>
    </subcellularLocation>
</comment>
<reference evidence="14 15" key="1">
    <citation type="journal article" date="2019" name="Sci. Data">
        <title>Hybrid genome assembly and annotation of Danionella translucida.</title>
        <authorList>
            <person name="Kadobianskyi M."/>
            <person name="Schulze L."/>
            <person name="Schuelke M."/>
            <person name="Judkewitz B."/>
        </authorList>
    </citation>
    <scope>NUCLEOTIDE SEQUENCE [LARGE SCALE GENOMIC DNA]</scope>
    <source>
        <strain evidence="14 15">Bolton</strain>
    </source>
</reference>
<feature type="compositionally biased region" description="Gly residues" evidence="11">
    <location>
        <begin position="854"/>
        <end position="863"/>
    </location>
</feature>
<evidence type="ECO:0000256" key="8">
    <source>
        <dbReference type="ARBA" id="ARBA00022989"/>
    </source>
</evidence>
<dbReference type="InterPro" id="IPR000885">
    <property type="entry name" value="Fib_collagen_C"/>
</dbReference>
<dbReference type="Gene3D" id="2.60.120.1000">
    <property type="match status" value="1"/>
</dbReference>
<feature type="compositionally biased region" description="Low complexity" evidence="11">
    <location>
        <begin position="481"/>
        <end position="490"/>
    </location>
</feature>
<keyword evidence="5 12" id="KW-0812">Transmembrane</keyword>
<feature type="compositionally biased region" description="Basic and acidic residues" evidence="11">
    <location>
        <begin position="427"/>
        <end position="442"/>
    </location>
</feature>
<feature type="compositionally biased region" description="Polar residues" evidence="11">
    <location>
        <begin position="269"/>
        <end position="285"/>
    </location>
</feature>
<dbReference type="Proteomes" id="UP000316079">
    <property type="component" value="Unassembled WGS sequence"/>
</dbReference>
<evidence type="ECO:0000313" key="14">
    <source>
        <dbReference type="EMBL" id="TRY57174.1"/>
    </source>
</evidence>
<feature type="compositionally biased region" description="Low complexity" evidence="11">
    <location>
        <begin position="672"/>
        <end position="682"/>
    </location>
</feature>
<keyword evidence="7" id="KW-0256">Endoplasmic reticulum</keyword>
<evidence type="ECO:0000256" key="4">
    <source>
        <dbReference type="ARBA" id="ARBA00022530"/>
    </source>
</evidence>
<feature type="transmembrane region" description="Helical" evidence="12">
    <location>
        <begin position="2018"/>
        <end position="2037"/>
    </location>
</feature>
<organism evidence="14 15">
    <name type="scientific">Danionella cerebrum</name>
    <dbReference type="NCBI Taxonomy" id="2873325"/>
    <lineage>
        <taxon>Eukaryota</taxon>
        <taxon>Metazoa</taxon>
        <taxon>Chordata</taxon>
        <taxon>Craniata</taxon>
        <taxon>Vertebrata</taxon>
        <taxon>Euteleostomi</taxon>
        <taxon>Actinopterygii</taxon>
        <taxon>Neopterygii</taxon>
        <taxon>Teleostei</taxon>
        <taxon>Ostariophysi</taxon>
        <taxon>Cypriniformes</taxon>
        <taxon>Danionidae</taxon>
        <taxon>Danioninae</taxon>
        <taxon>Danionella</taxon>
    </lineage>
</organism>
<accession>A0A553MVG6</accession>
<keyword evidence="8 12" id="KW-1133">Transmembrane helix</keyword>
<feature type="region of interest" description="Disordered" evidence="11">
    <location>
        <begin position="1249"/>
        <end position="1387"/>
    </location>
</feature>
<feature type="transmembrane region" description="Helical" evidence="12">
    <location>
        <begin position="1987"/>
        <end position="2006"/>
    </location>
</feature>
<evidence type="ECO:0000256" key="6">
    <source>
        <dbReference type="ARBA" id="ARBA00022737"/>
    </source>
</evidence>
<feature type="compositionally biased region" description="Basic and acidic residues" evidence="11">
    <location>
        <begin position="1601"/>
        <end position="1610"/>
    </location>
</feature>
<dbReference type="OrthoDB" id="10039049at2759"/>
<feature type="compositionally biased region" description="Basic and acidic residues" evidence="11">
    <location>
        <begin position="998"/>
        <end position="1008"/>
    </location>
</feature>
<dbReference type="PROSITE" id="PS51461">
    <property type="entry name" value="NC1_FIB"/>
    <property type="match status" value="1"/>
</dbReference>
<name>A0A553MVG6_9TELE</name>
<feature type="compositionally biased region" description="Gly residues" evidence="11">
    <location>
        <begin position="1068"/>
        <end position="1077"/>
    </location>
</feature>
<feature type="compositionally biased region" description="Gly residues" evidence="11">
    <location>
        <begin position="893"/>
        <end position="902"/>
    </location>
</feature>
<feature type="transmembrane region" description="Helical" evidence="12">
    <location>
        <begin position="1743"/>
        <end position="1776"/>
    </location>
</feature>
<sequence length="2065" mass="218489">MNFVDSGTSDLSSTHEFSCVKESEEEEIVKEEKVDGPIKKVDTDAEKKCHHMMSFPVIHAPMIFSDPWTRFSESLEKSTSLKEVTLKSFSSEIQSDARAEEKTSFIPLFTVEPTETTQITHILDLEHDPEIQTIRVKATDVDIPRNFEVKGHISTSQLYVHSSDVTGSLYTEPTEGATTESNEVSTTPASHNLLSVTTVTNSNSPSANKIKSEKKIKQIRARKKPPLAVVQPFNRDRSPKSQRVKTNSLPGDTEETSLMKQDDLRHGNQPKQSVSRESVKQTNRSRPPEGEQGDNPGVTGPRGNRGPPGLPGLPGEKGEKGYAGVMGRTGRTGYRGPIGPPGMPAIIVWYSTEEEWLAFKKKKIYKTLVSSWPRVKGLSGPVGPPGDPGLPGQIGPVGMPGPPGRAGPEGLRGKAGEMGILGPPGEDGPKGFEGEKGNKGELGEWGDLGEPGPQGIRGSKGEKGNRGEKGSVGIRGYSGLPGQRGPRGSIGPPGPLGKEGGVGFTGSPGPPGLTGPRGLKGVPGVRGPPGEEGADGIIGVSGVLGPQGKLGGVGRPGQKGDPGDMGIEGSIGDPGPPGVKGANGKQGQIGASGDPGVKAQSGGKGDSGQKGDQGLPGLLGNPGFKGRGGQSGVQGVTGTFGPAGLPGPSGIDGPIGDQGSQGKDGVKGERGSTGTQGLSGQQGDKGRIGQGGFSGFPGYLGEMGKSGEPGKEGEPGIKVPLVGQVPLEELDLKARLVFRDCQAVEDKTALVVHLEQLDFQDQMEKKEPEGLRSELQFCYGFTDISNTAKLIIIHSQGLPGKFGVPGFQGPVGKNGDLGSRGLTGKPGKPGLRGVKGEEGSTGIPGWPGEKGKSGFEGGKGKTGPPGPRGISGKRGYRGQLGPQGNMGTWGEPGLQGPGGNEGPQGPPGPFGVIGYPGKDGLPGKSGAPGERGEKGLRGANGLKGVAGVDGEEGPVGDSGLVGPVGNKGLPDRTVGCRVRRVKTDLLVIAVQKGSKEREEVKEHLDRKGLSGALGQKGDIGSPGGKGQPGVRGQSGLVGTYGPIGIMGEDGEKGDKGLPGLHGETGMKGSSGAGGIFGLPGFPGKEGFDGQHGKPGLKGESGRTGNPGSPGKIGSMGVPGQTGKKGEPGITGRVGPMGHSGTMGPNGERGKPGSSGPPGKNGDKGQTGSIGMAGPQGRKGIKGEIGKPGTQGAEGKPGERGHPGRLASIPIVFDRSMRMSINILVKTFIFKGRSGTDGLLGVIGNEGDPGDIGRRGARGRPGLPGSAGAPGVPGLKGSQGVAGTKGSIGLKGNPGPLGVKGPKGFPGLRGEKGDVGLKAVKGDNGARGLKGPKGTTGEKGNQGPPGFKGQHGPKGLQGPSGIKGMKGLQGISGQKGVKGQRGPPRVLARRPRFDDSEDLIEAYSHVQGTKENLATSCKELSFTQPHLRDGHYYVDPNHGCPFDALHVFCNFTAGGQTCISPAPPKQFEYRDLDVVQLRFLRLNSNVATQSISLTLSEKYIENLNRVKIHLRGDNGEEIHSSHIILTRHGCEVKVHVNVEANSELHRGDMQLLPIRDAFVQDAEETMQRDGIILLGDFSRMVTEGAGTPRSRKGSQKKVASSSDKKDVKDDPLPSDGTVEVEQIISTKLELRRRAENLKAGLMKQFDAEVDEFMDSLIEESASLGSSHTRPLFPLSEKEKSEIRHTQTSQSQSKQFVVRRSLLDHNLTCNTLSLSTGQHDEVETLQCAEHPPLLSLDRLVLEFDLLVYAFGQFPLVVVTWMCMFLSALVVPYVLLCTWASFYPSSSHPVVWTLLAGFLLLLYQGLFLGFLPTYVVLNNTLPPASCFIVILEQVRLIMKSHSFIRENVPRIESLERNKSSVAVPQFTQYMYFLFAPTLIYRDSYPRNPRIRWGYVATKFSQFRNISLQLFDLRAMVLCVFNSILPGVLVLFLAFFAFLHCWLNAFAEMLRFGDRMFYKMTQGRFRAVAMLLVFTVSAVVHEYVLAICFGFFYPVMFCLFMCFGMAFNFVLHDRRKGPVWNVIMWTSLFLGQGVMICLYSQEWYAQRYCPIEKPTLIDLLKPRSWTCYP</sequence>
<evidence type="ECO:0000256" key="9">
    <source>
        <dbReference type="ARBA" id="ARBA00023119"/>
    </source>
</evidence>
<keyword evidence="3" id="KW-0964">Secreted</keyword>
<keyword evidence="10 12" id="KW-0472">Membrane</keyword>
<dbReference type="InterPro" id="IPR050938">
    <property type="entry name" value="Collagen_Structural_Proteins"/>
</dbReference>
<feature type="transmembrane region" description="Helical" evidence="12">
    <location>
        <begin position="1788"/>
        <end position="1812"/>
    </location>
</feature>
<protein>
    <recommendedName>
        <fullName evidence="13">Fibrillar collagen NC1 domain-containing protein</fullName>
    </recommendedName>
</protein>
<feature type="region of interest" description="Disordered" evidence="11">
    <location>
        <begin position="170"/>
        <end position="337"/>
    </location>
</feature>
<feature type="compositionally biased region" description="Low complexity" evidence="11">
    <location>
        <begin position="648"/>
        <end position="661"/>
    </location>
</feature>
<evidence type="ECO:0000256" key="5">
    <source>
        <dbReference type="ARBA" id="ARBA00022692"/>
    </source>
</evidence>
<dbReference type="Pfam" id="PF01410">
    <property type="entry name" value="COLFI"/>
    <property type="match status" value="1"/>
</dbReference>
<dbReference type="STRING" id="623744.A0A553MVG6"/>
<feature type="compositionally biased region" description="Gly residues" evidence="11">
    <location>
        <begin position="623"/>
        <end position="632"/>
    </location>
</feature>
<dbReference type="GO" id="GO:0005581">
    <property type="term" value="C:collagen trimer"/>
    <property type="evidence" value="ECO:0007669"/>
    <property type="project" value="UniProtKB-KW"/>
</dbReference>
<dbReference type="SMART" id="SM00038">
    <property type="entry name" value="COLFI"/>
    <property type="match status" value="1"/>
</dbReference>
<feature type="transmembrane region" description="Helical" evidence="12">
    <location>
        <begin position="1963"/>
        <end position="1981"/>
    </location>
</feature>
<evidence type="ECO:0000256" key="11">
    <source>
        <dbReference type="SAM" id="MobiDB-lite"/>
    </source>
</evidence>
<dbReference type="GO" id="GO:0005576">
    <property type="term" value="C:extracellular region"/>
    <property type="evidence" value="ECO:0007669"/>
    <property type="project" value="UniProtKB-SubCell"/>
</dbReference>
<gene>
    <name evidence="14" type="ORF">DNTS_003266</name>
</gene>
<feature type="region of interest" description="Disordered" evidence="11">
    <location>
        <begin position="812"/>
        <end position="966"/>
    </location>
</feature>
<evidence type="ECO:0000256" key="1">
    <source>
        <dbReference type="ARBA" id="ARBA00004477"/>
    </source>
</evidence>
<feature type="compositionally biased region" description="Polar residues" evidence="11">
    <location>
        <begin position="170"/>
        <end position="190"/>
    </location>
</feature>
<feature type="region of interest" description="Disordered" evidence="11">
    <location>
        <begin position="1582"/>
        <end position="1615"/>
    </location>
</feature>
<dbReference type="InterPro" id="IPR008160">
    <property type="entry name" value="Collagen"/>
</dbReference>
<dbReference type="InterPro" id="IPR004299">
    <property type="entry name" value="MBOAT_fam"/>
</dbReference>
<dbReference type="PANTHER" id="PTHR37456:SF3">
    <property type="entry name" value="COLLAGEN ALPHA-1(XXV) CHAIN"/>
    <property type="match status" value="1"/>
</dbReference>
<feature type="compositionally biased region" description="Gly residues" evidence="11">
    <location>
        <begin position="1020"/>
        <end position="1029"/>
    </location>
</feature>
<evidence type="ECO:0000313" key="15">
    <source>
        <dbReference type="Proteomes" id="UP000316079"/>
    </source>
</evidence>
<keyword evidence="9" id="KW-0176">Collagen</keyword>
<feature type="compositionally biased region" description="Low complexity" evidence="11">
    <location>
        <begin position="1259"/>
        <end position="1272"/>
    </location>
</feature>
<keyword evidence="4" id="KW-0272">Extracellular matrix</keyword>
<evidence type="ECO:0000256" key="3">
    <source>
        <dbReference type="ARBA" id="ARBA00022525"/>
    </source>
</evidence>
<dbReference type="GO" id="GO:0005201">
    <property type="term" value="F:extracellular matrix structural constituent"/>
    <property type="evidence" value="ECO:0007669"/>
    <property type="project" value="InterPro"/>
</dbReference>
<evidence type="ECO:0000256" key="12">
    <source>
        <dbReference type="SAM" id="Phobius"/>
    </source>
</evidence>
<dbReference type="Pfam" id="PF03062">
    <property type="entry name" value="MBOAT"/>
    <property type="match status" value="1"/>
</dbReference>
<evidence type="ECO:0000259" key="13">
    <source>
        <dbReference type="PROSITE" id="PS51461"/>
    </source>
</evidence>
<feature type="compositionally biased region" description="Gly residues" evidence="11">
    <location>
        <begin position="497"/>
        <end position="506"/>
    </location>
</feature>
<feature type="compositionally biased region" description="Low complexity" evidence="11">
    <location>
        <begin position="295"/>
        <end position="307"/>
    </location>
</feature>
<proteinExistence type="predicted"/>
<feature type="transmembrane region" description="Helical" evidence="12">
    <location>
        <begin position="1920"/>
        <end position="1942"/>
    </location>
</feature>
<feature type="domain" description="Fibrillar collagen NC1" evidence="13">
    <location>
        <begin position="1383"/>
        <end position="1578"/>
    </location>
</feature>
<feature type="compositionally biased region" description="Basic and acidic residues" evidence="11">
    <location>
        <begin position="459"/>
        <end position="469"/>
    </location>
</feature>
<keyword evidence="6" id="KW-0677">Repeat</keyword>
<feature type="compositionally biased region" description="Low complexity" evidence="11">
    <location>
        <begin position="192"/>
        <end position="204"/>
    </location>
</feature>
<dbReference type="GO" id="GO:0005789">
    <property type="term" value="C:endoplasmic reticulum membrane"/>
    <property type="evidence" value="ECO:0007669"/>
    <property type="project" value="UniProtKB-SubCell"/>
</dbReference>
<feature type="region of interest" description="Disordered" evidence="11">
    <location>
        <begin position="998"/>
        <end position="1035"/>
    </location>
</feature>